<dbReference type="AlphaFoldDB" id="A0A239DAH6"/>
<accession>A0A239DAH6</accession>
<evidence type="ECO:0000256" key="1">
    <source>
        <dbReference type="ARBA" id="ARBA00022448"/>
    </source>
</evidence>
<organism evidence="5 6">
    <name type="scientific">Rhodococcoides kyotonense</name>
    <dbReference type="NCBI Taxonomy" id="398843"/>
    <lineage>
        <taxon>Bacteria</taxon>
        <taxon>Bacillati</taxon>
        <taxon>Actinomycetota</taxon>
        <taxon>Actinomycetes</taxon>
        <taxon>Mycobacteriales</taxon>
        <taxon>Nocardiaceae</taxon>
        <taxon>Rhodococcoides</taxon>
    </lineage>
</organism>
<reference evidence="6" key="1">
    <citation type="submission" date="2017-06" db="EMBL/GenBank/DDBJ databases">
        <authorList>
            <person name="Varghese N."/>
            <person name="Submissions S."/>
        </authorList>
    </citation>
    <scope>NUCLEOTIDE SEQUENCE [LARGE SCALE GENOMIC DNA]</scope>
    <source>
        <strain evidence="6">JCM 23211</strain>
    </source>
</reference>
<evidence type="ECO:0000313" key="5">
    <source>
        <dbReference type="EMBL" id="SNS28703.1"/>
    </source>
</evidence>
<keyword evidence="1" id="KW-0813">Transport</keyword>
<sequence length="311" mass="34195">MNDRSDLALVDDAPIVASARNLTKRFGDFTAVDDVSFDIRAGKIYGLLGRNGAGKTTIMQMLTAQAHRTDGRIEVFGEEPFENATALSHVCFVKESQKYPEDFKVRHVLACAARLLPHWDQSFADELLRDFDLPMGRKVKKLSRGMTSTLGIVIGLAARAPLTFFDEPYLGLDAVARHQFYDRLLADYAEHPRTVVLSTHLIDEVSDLIEHVLLIDKGRVVIDADADMLRQSAHIVSGAGDAVDRFVGGRKILHRDALGSFSRVSVDGHLSSEDRARATSMGLDVEPLSLQQLVIRNTHTASDIAGKESAS</sequence>
<evidence type="ECO:0000313" key="6">
    <source>
        <dbReference type="Proteomes" id="UP000198327"/>
    </source>
</evidence>
<protein>
    <submittedName>
        <fullName evidence="5">ABC-2 type transport system ATP-binding protein</fullName>
    </submittedName>
</protein>
<dbReference type="InterPro" id="IPR027417">
    <property type="entry name" value="P-loop_NTPase"/>
</dbReference>
<proteinExistence type="predicted"/>
<dbReference type="SMART" id="SM00382">
    <property type="entry name" value="AAA"/>
    <property type="match status" value="1"/>
</dbReference>
<dbReference type="EMBL" id="FZOW01000001">
    <property type="protein sequence ID" value="SNS28703.1"/>
    <property type="molecule type" value="Genomic_DNA"/>
</dbReference>
<dbReference type="GO" id="GO:0016887">
    <property type="term" value="F:ATP hydrolysis activity"/>
    <property type="evidence" value="ECO:0007669"/>
    <property type="project" value="InterPro"/>
</dbReference>
<dbReference type="Proteomes" id="UP000198327">
    <property type="component" value="Unassembled WGS sequence"/>
</dbReference>
<keyword evidence="6" id="KW-1185">Reference proteome</keyword>
<keyword evidence="3 5" id="KW-0067">ATP-binding</keyword>
<dbReference type="PANTHER" id="PTHR42939:SF1">
    <property type="entry name" value="ABC TRANSPORTER ATP-BINDING PROTEIN ALBC-RELATED"/>
    <property type="match status" value="1"/>
</dbReference>
<dbReference type="InterPro" id="IPR003439">
    <property type="entry name" value="ABC_transporter-like_ATP-bd"/>
</dbReference>
<dbReference type="Pfam" id="PF00005">
    <property type="entry name" value="ABC_tran"/>
    <property type="match status" value="1"/>
</dbReference>
<dbReference type="InterPro" id="IPR003593">
    <property type="entry name" value="AAA+_ATPase"/>
</dbReference>
<dbReference type="OrthoDB" id="9804819at2"/>
<dbReference type="GO" id="GO:0005524">
    <property type="term" value="F:ATP binding"/>
    <property type="evidence" value="ECO:0007669"/>
    <property type="project" value="UniProtKB-KW"/>
</dbReference>
<dbReference type="SUPFAM" id="SSF52540">
    <property type="entry name" value="P-loop containing nucleoside triphosphate hydrolases"/>
    <property type="match status" value="1"/>
</dbReference>
<evidence type="ECO:0000259" key="4">
    <source>
        <dbReference type="PROSITE" id="PS50893"/>
    </source>
</evidence>
<dbReference type="InterPro" id="IPR051782">
    <property type="entry name" value="ABC_Transporter_VariousFunc"/>
</dbReference>
<dbReference type="CDD" id="cd03230">
    <property type="entry name" value="ABC_DR_subfamily_A"/>
    <property type="match status" value="1"/>
</dbReference>
<dbReference type="Gene3D" id="3.40.50.300">
    <property type="entry name" value="P-loop containing nucleotide triphosphate hydrolases"/>
    <property type="match status" value="1"/>
</dbReference>
<name>A0A239DAH6_9NOCA</name>
<keyword evidence="2" id="KW-0547">Nucleotide-binding</keyword>
<dbReference type="PANTHER" id="PTHR42939">
    <property type="entry name" value="ABC TRANSPORTER ATP-BINDING PROTEIN ALBC-RELATED"/>
    <property type="match status" value="1"/>
</dbReference>
<evidence type="ECO:0000256" key="3">
    <source>
        <dbReference type="ARBA" id="ARBA00022840"/>
    </source>
</evidence>
<dbReference type="PROSITE" id="PS50893">
    <property type="entry name" value="ABC_TRANSPORTER_2"/>
    <property type="match status" value="1"/>
</dbReference>
<gene>
    <name evidence="5" type="ORF">SAMN05421642_101440</name>
</gene>
<feature type="domain" description="ABC transporter" evidence="4">
    <location>
        <begin position="17"/>
        <end position="242"/>
    </location>
</feature>
<evidence type="ECO:0000256" key="2">
    <source>
        <dbReference type="ARBA" id="ARBA00022741"/>
    </source>
</evidence>